<organism evidence="3 4">
    <name type="scientific">Septoria linicola</name>
    <dbReference type="NCBI Taxonomy" id="215465"/>
    <lineage>
        <taxon>Eukaryota</taxon>
        <taxon>Fungi</taxon>
        <taxon>Dikarya</taxon>
        <taxon>Ascomycota</taxon>
        <taxon>Pezizomycotina</taxon>
        <taxon>Dothideomycetes</taxon>
        <taxon>Dothideomycetidae</taxon>
        <taxon>Mycosphaerellales</taxon>
        <taxon>Mycosphaerellaceae</taxon>
        <taxon>Septoria</taxon>
    </lineage>
</organism>
<dbReference type="Gene3D" id="3.40.50.1820">
    <property type="entry name" value="alpha/beta hydrolase"/>
    <property type="match status" value="1"/>
</dbReference>
<evidence type="ECO:0000313" key="3">
    <source>
        <dbReference type="EMBL" id="USW50161.1"/>
    </source>
</evidence>
<dbReference type="GO" id="GO:0016787">
    <property type="term" value="F:hydrolase activity"/>
    <property type="evidence" value="ECO:0007669"/>
    <property type="project" value="UniProtKB-KW"/>
</dbReference>
<name>A0A9Q9EFV0_9PEZI</name>
<protein>
    <submittedName>
        <fullName evidence="3">Alpha/beta hydrolase-3</fullName>
    </submittedName>
</protein>
<dbReference type="EMBL" id="CP099419">
    <property type="protein sequence ID" value="USW50161.1"/>
    <property type="molecule type" value="Genomic_DNA"/>
</dbReference>
<gene>
    <name evidence="3" type="ORF">Slin15195_G034800</name>
</gene>
<dbReference type="InterPro" id="IPR050300">
    <property type="entry name" value="GDXG_lipolytic_enzyme"/>
</dbReference>
<evidence type="ECO:0000256" key="1">
    <source>
        <dbReference type="ARBA" id="ARBA00022801"/>
    </source>
</evidence>
<sequence>MPLAYDPEVAVAFAGIAEAMGARPQLPVGDALGRRESSNAMFSQMNASIPFPSSVTRTNHTFKSFDGAELTIAEFRNKAGSSSNSKALYHIHGGGMILGSIDVFEKSTAKKCEETGLPVFAMGYRLAPEKPHPTPVYDCFAGLQWLSQNAERFGIDASKIIVIGESAGGGLAAGTCLLARDQNLSPPVAKQILIFPMLDDRNNKPLSGIEDLATWKVNDNLTGWGALLGDKSGSADLKAVSEYAAPARAENLAGLPPTYIDCGQLDIFIYEDTKFASRLIDAQVPTEFHTYPGLPHAYQAFAPQARYSKMHLQNVLNAVAVG</sequence>
<keyword evidence="1 3" id="KW-0378">Hydrolase</keyword>
<evidence type="ECO:0000313" key="4">
    <source>
        <dbReference type="Proteomes" id="UP001056384"/>
    </source>
</evidence>
<dbReference type="PANTHER" id="PTHR48081">
    <property type="entry name" value="AB HYDROLASE SUPERFAMILY PROTEIN C4A8.06C"/>
    <property type="match status" value="1"/>
</dbReference>
<evidence type="ECO:0000259" key="2">
    <source>
        <dbReference type="Pfam" id="PF07859"/>
    </source>
</evidence>
<reference evidence="3" key="1">
    <citation type="submission" date="2022-06" db="EMBL/GenBank/DDBJ databases">
        <title>Complete genome sequences of two strains of the flax pathogen Septoria linicola.</title>
        <authorList>
            <person name="Lapalu N."/>
            <person name="Simon A."/>
            <person name="Demenou B."/>
            <person name="Paumier D."/>
            <person name="Guillot M.-P."/>
            <person name="Gout L."/>
            <person name="Valade R."/>
        </authorList>
    </citation>
    <scope>NUCLEOTIDE SEQUENCE</scope>
    <source>
        <strain evidence="3">SE15195</strain>
    </source>
</reference>
<accession>A0A9Q9EFV0</accession>
<dbReference type="AlphaFoldDB" id="A0A9Q9EFV0"/>
<keyword evidence="4" id="KW-1185">Reference proteome</keyword>
<dbReference type="Pfam" id="PF07859">
    <property type="entry name" value="Abhydrolase_3"/>
    <property type="match status" value="1"/>
</dbReference>
<dbReference type="Proteomes" id="UP001056384">
    <property type="component" value="Chromosome 2"/>
</dbReference>
<dbReference type="InterPro" id="IPR013094">
    <property type="entry name" value="AB_hydrolase_3"/>
</dbReference>
<dbReference type="PANTHER" id="PTHR48081:SF8">
    <property type="entry name" value="ALPHA_BETA HYDROLASE FOLD-3 DOMAIN-CONTAINING PROTEIN-RELATED"/>
    <property type="match status" value="1"/>
</dbReference>
<proteinExistence type="predicted"/>
<dbReference type="SUPFAM" id="SSF53474">
    <property type="entry name" value="alpha/beta-Hydrolases"/>
    <property type="match status" value="1"/>
</dbReference>
<dbReference type="InterPro" id="IPR029058">
    <property type="entry name" value="AB_hydrolase_fold"/>
</dbReference>
<feature type="domain" description="Alpha/beta hydrolase fold-3" evidence="2">
    <location>
        <begin position="89"/>
        <end position="299"/>
    </location>
</feature>